<proteinExistence type="predicted"/>
<accession>A0ACC1N2P3</accession>
<dbReference type="Proteomes" id="UP001143856">
    <property type="component" value="Unassembled WGS sequence"/>
</dbReference>
<dbReference type="EMBL" id="JAPDGR010003005">
    <property type="protein sequence ID" value="KAJ2973172.1"/>
    <property type="molecule type" value="Genomic_DNA"/>
</dbReference>
<gene>
    <name evidence="1" type="ORF">NUW58_g9006</name>
</gene>
<organism evidence="1 2">
    <name type="scientific">Xylaria curta</name>
    <dbReference type="NCBI Taxonomy" id="42375"/>
    <lineage>
        <taxon>Eukaryota</taxon>
        <taxon>Fungi</taxon>
        <taxon>Dikarya</taxon>
        <taxon>Ascomycota</taxon>
        <taxon>Pezizomycotina</taxon>
        <taxon>Sordariomycetes</taxon>
        <taxon>Xylariomycetidae</taxon>
        <taxon>Xylariales</taxon>
        <taxon>Xylariaceae</taxon>
        <taxon>Xylaria</taxon>
    </lineage>
</organism>
<name>A0ACC1N2P3_9PEZI</name>
<reference evidence="1" key="1">
    <citation type="submission" date="2022-10" db="EMBL/GenBank/DDBJ databases">
        <title>Genome Sequence of Xylaria curta.</title>
        <authorList>
            <person name="Buettner E."/>
        </authorList>
    </citation>
    <scope>NUCLEOTIDE SEQUENCE</scope>
    <source>
        <strain evidence="1">Babe10</strain>
    </source>
</reference>
<sequence length="120" mass="12360">MIMPSWALYPALDDKYPSGISSKWIQGELRGRLGYEGVVITDAIEAGGLSGFGTDPERSVLAIRAGVDIILAAARNVSQGEAIVNALVTAVDSGALGSSTFSTSTARISSLRNALSSATT</sequence>
<evidence type="ECO:0000313" key="2">
    <source>
        <dbReference type="Proteomes" id="UP001143856"/>
    </source>
</evidence>
<keyword evidence="2" id="KW-1185">Reference proteome</keyword>
<comment type="caution">
    <text evidence="1">The sequence shown here is derived from an EMBL/GenBank/DDBJ whole genome shotgun (WGS) entry which is preliminary data.</text>
</comment>
<protein>
    <submittedName>
        <fullName evidence="1">Uncharacterized protein</fullName>
    </submittedName>
</protein>
<evidence type="ECO:0000313" key="1">
    <source>
        <dbReference type="EMBL" id="KAJ2973172.1"/>
    </source>
</evidence>